<accession>A0A9Q8L6Q0</accession>
<feature type="compositionally biased region" description="Gly residues" evidence="1">
    <location>
        <begin position="319"/>
        <end position="329"/>
    </location>
</feature>
<sequence>MPSILSQRDIGSSLAGVKDTFSGWDSCMSKAYCKWPVIIGIIIGSLIILSLVWCCARCICCGAECCCGCLACCNVCCPSPRGGRSGRNEGYQQAPPTPYHNQYHQPPPPMYTSGAAGYRSATVPQTATFDTPSKSANFNEDALPAMPSWDNATSRKVEQPYEDVEMEKFDQRGTSPNPGSQMLYQNPEPAYAGQQDNLLSRQETGRYSDGNSTHHVAASHSGGIGTMTAAAQPYHDYQQQRQLSPSPYESQSQNRGPASPSPYGSYDQSRGLTSPSAYSSQNEIRGPAAPSPYSPALRTPVSPHETTHTPHADSSANYFGGGQRGGGGYEASIPPSYHIAPPSDIVSPVSPQASYPGQQQYQAYGASNTGRQAAPGSWREV</sequence>
<name>A0A9Q8L6Q0_PASFU</name>
<keyword evidence="2" id="KW-0472">Membrane</keyword>
<feature type="transmembrane region" description="Helical" evidence="2">
    <location>
        <begin position="35"/>
        <end position="53"/>
    </location>
</feature>
<evidence type="ECO:0000256" key="1">
    <source>
        <dbReference type="SAM" id="MobiDB-lite"/>
    </source>
</evidence>
<dbReference type="OrthoDB" id="5401332at2759"/>
<keyword evidence="2" id="KW-1133">Transmembrane helix</keyword>
<reference evidence="3" key="1">
    <citation type="submission" date="2021-12" db="EMBL/GenBank/DDBJ databases">
        <authorList>
            <person name="Zaccaron A."/>
            <person name="Stergiopoulos I."/>
        </authorList>
    </citation>
    <scope>NUCLEOTIDE SEQUENCE</scope>
    <source>
        <strain evidence="3">Race5_Kim</strain>
    </source>
</reference>
<organism evidence="3 4">
    <name type="scientific">Passalora fulva</name>
    <name type="common">Tomato leaf mold</name>
    <name type="synonym">Cladosporium fulvum</name>
    <dbReference type="NCBI Taxonomy" id="5499"/>
    <lineage>
        <taxon>Eukaryota</taxon>
        <taxon>Fungi</taxon>
        <taxon>Dikarya</taxon>
        <taxon>Ascomycota</taxon>
        <taxon>Pezizomycotina</taxon>
        <taxon>Dothideomycetes</taxon>
        <taxon>Dothideomycetidae</taxon>
        <taxon>Mycosphaerellales</taxon>
        <taxon>Mycosphaerellaceae</taxon>
        <taxon>Fulvia</taxon>
    </lineage>
</organism>
<proteinExistence type="predicted"/>
<protein>
    <recommendedName>
        <fullName evidence="5">Fibroin-3 related protein</fullName>
    </recommendedName>
</protein>
<dbReference type="GeneID" id="71981708"/>
<dbReference type="AlphaFoldDB" id="A0A9Q8L6Q0"/>
<evidence type="ECO:0000313" key="4">
    <source>
        <dbReference type="Proteomes" id="UP000756132"/>
    </source>
</evidence>
<evidence type="ECO:0000256" key="2">
    <source>
        <dbReference type="SAM" id="Phobius"/>
    </source>
</evidence>
<feature type="compositionally biased region" description="Polar residues" evidence="1">
    <location>
        <begin position="266"/>
        <end position="283"/>
    </location>
</feature>
<feature type="compositionally biased region" description="Polar residues" evidence="1">
    <location>
        <begin position="172"/>
        <end position="184"/>
    </location>
</feature>
<evidence type="ECO:0000313" key="3">
    <source>
        <dbReference type="EMBL" id="UJO11838.1"/>
    </source>
</evidence>
<reference evidence="3" key="2">
    <citation type="journal article" date="2022" name="Microb. Genom.">
        <title>A chromosome-scale genome assembly of the tomato pathogen Cladosporium fulvum reveals a compartmentalized genome architecture and the presence of a dispensable chromosome.</title>
        <authorList>
            <person name="Zaccaron A.Z."/>
            <person name="Chen L.H."/>
            <person name="Samaras A."/>
            <person name="Stergiopoulos I."/>
        </authorList>
    </citation>
    <scope>NUCLEOTIDE SEQUENCE</scope>
    <source>
        <strain evidence="3">Race5_Kim</strain>
    </source>
</reference>
<feature type="compositionally biased region" description="Low complexity" evidence="1">
    <location>
        <begin position="350"/>
        <end position="367"/>
    </location>
</feature>
<feature type="region of interest" description="Disordered" evidence="1">
    <location>
        <begin position="129"/>
        <end position="187"/>
    </location>
</feature>
<evidence type="ECO:0008006" key="5">
    <source>
        <dbReference type="Google" id="ProtNLM"/>
    </source>
</evidence>
<dbReference type="PANTHER" id="PTHR40018:SF1">
    <property type="entry name" value="[PSI+] INDUCTION PROTEIN 2"/>
    <property type="match status" value="1"/>
</dbReference>
<dbReference type="GO" id="GO:0005886">
    <property type="term" value="C:plasma membrane"/>
    <property type="evidence" value="ECO:0007669"/>
    <property type="project" value="TreeGrafter"/>
</dbReference>
<gene>
    <name evidence="3" type="ORF">CLAFUR5_01830</name>
</gene>
<dbReference type="GO" id="GO:0005935">
    <property type="term" value="C:cellular bud neck"/>
    <property type="evidence" value="ECO:0007669"/>
    <property type="project" value="TreeGrafter"/>
</dbReference>
<feature type="compositionally biased region" description="Polar residues" evidence="1">
    <location>
        <begin position="237"/>
        <end position="256"/>
    </location>
</feature>
<dbReference type="EMBL" id="CP090163">
    <property type="protein sequence ID" value="UJO11838.1"/>
    <property type="molecule type" value="Genomic_DNA"/>
</dbReference>
<keyword evidence="2" id="KW-0812">Transmembrane</keyword>
<feature type="compositionally biased region" description="Polar residues" evidence="1">
    <location>
        <begin position="129"/>
        <end position="138"/>
    </location>
</feature>
<dbReference type="Proteomes" id="UP000756132">
    <property type="component" value="Chromosome 1"/>
</dbReference>
<feature type="region of interest" description="Disordered" evidence="1">
    <location>
        <begin position="87"/>
        <end position="106"/>
    </location>
</feature>
<dbReference type="PANTHER" id="PTHR40018">
    <property type="entry name" value="[PSI+] INDUCTION PROTEIN 2"/>
    <property type="match status" value="1"/>
</dbReference>
<dbReference type="RefSeq" id="XP_047756204.1">
    <property type="nucleotide sequence ID" value="XM_047900978.1"/>
</dbReference>
<dbReference type="KEGG" id="ffu:CLAFUR5_01830"/>
<dbReference type="InterPro" id="IPR037504">
    <property type="entry name" value="PSI_induc_2"/>
</dbReference>
<feature type="region of interest" description="Disordered" evidence="1">
    <location>
        <begin position="236"/>
        <end position="381"/>
    </location>
</feature>
<keyword evidence="4" id="KW-1185">Reference proteome</keyword>